<dbReference type="InterPro" id="IPR018247">
    <property type="entry name" value="EF_Hand_1_Ca_BS"/>
</dbReference>
<evidence type="ECO:0000313" key="5">
    <source>
        <dbReference type="EMBL" id="GIL74824.1"/>
    </source>
</evidence>
<feature type="region of interest" description="Disordered" evidence="4">
    <location>
        <begin position="1"/>
        <end position="58"/>
    </location>
</feature>
<dbReference type="Proteomes" id="UP000747110">
    <property type="component" value="Unassembled WGS sequence"/>
</dbReference>
<keyword evidence="2" id="KW-0677">Repeat</keyword>
<evidence type="ECO:0000256" key="3">
    <source>
        <dbReference type="ARBA" id="ARBA00022837"/>
    </source>
</evidence>
<organism evidence="5 6">
    <name type="scientific">Volvox reticuliferus</name>
    <dbReference type="NCBI Taxonomy" id="1737510"/>
    <lineage>
        <taxon>Eukaryota</taxon>
        <taxon>Viridiplantae</taxon>
        <taxon>Chlorophyta</taxon>
        <taxon>core chlorophytes</taxon>
        <taxon>Chlorophyceae</taxon>
        <taxon>CS clade</taxon>
        <taxon>Chlamydomonadales</taxon>
        <taxon>Volvocaceae</taxon>
        <taxon>Volvox</taxon>
    </lineage>
</organism>
<dbReference type="InterPro" id="IPR011992">
    <property type="entry name" value="EF-hand-dom_pair"/>
</dbReference>
<evidence type="ECO:0000256" key="4">
    <source>
        <dbReference type="SAM" id="MobiDB-lite"/>
    </source>
</evidence>
<keyword evidence="1" id="KW-0479">Metal-binding</keyword>
<reference evidence="5" key="1">
    <citation type="journal article" date="2021" name="Proc. Natl. Acad. Sci. U.S.A.">
        <title>Three genomes in the algal genus Volvox reveal the fate of a haploid sex-determining region after a transition to homothallism.</title>
        <authorList>
            <person name="Yamamoto K."/>
            <person name="Hamaji T."/>
            <person name="Kawai-Toyooka H."/>
            <person name="Matsuzaki R."/>
            <person name="Takahashi F."/>
            <person name="Nishimura Y."/>
            <person name="Kawachi M."/>
            <person name="Noguchi H."/>
            <person name="Minakuchi Y."/>
            <person name="Umen J.G."/>
            <person name="Toyoda A."/>
            <person name="Nozaki H."/>
        </authorList>
    </citation>
    <scope>NUCLEOTIDE SEQUENCE</scope>
    <source>
        <strain evidence="5">NIES-3786</strain>
    </source>
</reference>
<dbReference type="PANTHER" id="PTHR10891">
    <property type="entry name" value="EF-HAND CALCIUM-BINDING DOMAIN CONTAINING PROTEIN"/>
    <property type="match status" value="1"/>
</dbReference>
<dbReference type="EMBL" id="BNCP01000006">
    <property type="protein sequence ID" value="GIL74824.1"/>
    <property type="molecule type" value="Genomic_DNA"/>
</dbReference>
<dbReference type="Gene3D" id="1.10.238.10">
    <property type="entry name" value="EF-hand"/>
    <property type="match status" value="2"/>
</dbReference>
<dbReference type="SUPFAM" id="SSF47473">
    <property type="entry name" value="EF-hand"/>
    <property type="match status" value="1"/>
</dbReference>
<dbReference type="InterPro" id="IPR039647">
    <property type="entry name" value="EF_hand_pair_protein_CML-like"/>
</dbReference>
<name>A0A8J4D6T4_9CHLO</name>
<sequence>MGAGCSSENSADAGQPMDMQRTKSGLPYKEEPGPGPAPSGPSQEVDLKGVERDHGERDSVARVEALKRCFEALDKDKSGSIDAKEIKQYLFKTGVNVSHLSDKAEELMRKMDVNEDQLISLSEFTDMMEALLTEKSDEDLDVWVAEVVFTASSRNVVGFGNTLGEVLQNLDLTDEQTKKIKLLFTELDRDKSGFIELHELKRILGKSGVELEQLSEEVLAIMAKLDKNGDNKVSTQEFYVTLAAIRKSYGTADEFMALLDNVLEVAKKPEDANEKPALAEVLLAEDF</sequence>
<accession>A0A8J4D6T4</accession>
<protein>
    <submittedName>
        <fullName evidence="5">Uncharacterized protein</fullName>
    </submittedName>
</protein>
<keyword evidence="6" id="KW-1185">Reference proteome</keyword>
<dbReference type="PRINTS" id="PR01697">
    <property type="entry name" value="PARVALBUMIN"/>
</dbReference>
<dbReference type="OrthoDB" id="26525at2759"/>
<gene>
    <name evidence="5" type="ORF">Vretifemale_4628</name>
</gene>
<dbReference type="PROSITE" id="PS00018">
    <property type="entry name" value="EF_HAND_1"/>
    <property type="match status" value="4"/>
</dbReference>
<evidence type="ECO:0000256" key="2">
    <source>
        <dbReference type="ARBA" id="ARBA00022737"/>
    </source>
</evidence>
<dbReference type="SMART" id="SM00054">
    <property type="entry name" value="EFh"/>
    <property type="match status" value="4"/>
</dbReference>
<feature type="compositionally biased region" description="Basic and acidic residues" evidence="4">
    <location>
        <begin position="45"/>
        <end position="58"/>
    </location>
</feature>
<proteinExistence type="predicted"/>
<evidence type="ECO:0000256" key="1">
    <source>
        <dbReference type="ARBA" id="ARBA00022723"/>
    </source>
</evidence>
<dbReference type="InterPro" id="IPR002048">
    <property type="entry name" value="EF_hand_dom"/>
</dbReference>
<dbReference type="Pfam" id="PF13499">
    <property type="entry name" value="EF-hand_7"/>
    <property type="match status" value="2"/>
</dbReference>
<dbReference type="CDD" id="cd00051">
    <property type="entry name" value="EFh"/>
    <property type="match status" value="2"/>
</dbReference>
<feature type="compositionally biased region" description="Polar residues" evidence="4">
    <location>
        <begin position="1"/>
        <end position="12"/>
    </location>
</feature>
<dbReference type="PROSITE" id="PS50222">
    <property type="entry name" value="EF_HAND_2"/>
    <property type="match status" value="4"/>
</dbReference>
<dbReference type="AlphaFoldDB" id="A0A8J4D6T4"/>
<comment type="caution">
    <text evidence="5">The sequence shown here is derived from an EMBL/GenBank/DDBJ whole genome shotgun (WGS) entry which is preliminary data.</text>
</comment>
<dbReference type="GO" id="GO:0005509">
    <property type="term" value="F:calcium ion binding"/>
    <property type="evidence" value="ECO:0007669"/>
    <property type="project" value="InterPro"/>
</dbReference>
<evidence type="ECO:0000313" key="6">
    <source>
        <dbReference type="Proteomes" id="UP000747110"/>
    </source>
</evidence>
<keyword evidence="3" id="KW-0106">Calcium</keyword>